<protein>
    <submittedName>
        <fullName evidence="3">DUF4126 domain-containing protein</fullName>
    </submittedName>
</protein>
<gene>
    <name evidence="3" type="ORF">ACFQ39_09850</name>
</gene>
<evidence type="ECO:0000313" key="3">
    <source>
        <dbReference type="EMBL" id="MFD1315920.1"/>
    </source>
</evidence>
<dbReference type="Pfam" id="PF13548">
    <property type="entry name" value="DUF4126"/>
    <property type="match status" value="1"/>
</dbReference>
<feature type="transmembrane region" description="Helical" evidence="1">
    <location>
        <begin position="156"/>
        <end position="178"/>
    </location>
</feature>
<keyword evidence="1" id="KW-0812">Transmembrane</keyword>
<feature type="transmembrane region" description="Helical" evidence="1">
    <location>
        <begin position="7"/>
        <end position="33"/>
    </location>
</feature>
<feature type="transmembrane region" description="Helical" evidence="1">
    <location>
        <begin position="45"/>
        <end position="67"/>
    </location>
</feature>
<evidence type="ECO:0000256" key="1">
    <source>
        <dbReference type="SAM" id="Phobius"/>
    </source>
</evidence>
<reference evidence="4" key="1">
    <citation type="journal article" date="2019" name="Int. J. Syst. Evol. Microbiol.">
        <title>The Global Catalogue of Microorganisms (GCM) 10K type strain sequencing project: providing services to taxonomists for standard genome sequencing and annotation.</title>
        <authorList>
            <consortium name="The Broad Institute Genomics Platform"/>
            <consortium name="The Broad Institute Genome Sequencing Center for Infectious Disease"/>
            <person name="Wu L."/>
            <person name="Ma J."/>
        </authorList>
    </citation>
    <scope>NUCLEOTIDE SEQUENCE [LARGE SCALE GENOMIC DNA]</scope>
    <source>
        <strain evidence="4">CCUG 61485</strain>
    </source>
</reference>
<name>A0ABW3Y393_9FLAO</name>
<dbReference type="InterPro" id="IPR025196">
    <property type="entry name" value="DUF4126"/>
</dbReference>
<organism evidence="3 4">
    <name type="scientific">Namhaeicola litoreus</name>
    <dbReference type="NCBI Taxonomy" id="1052145"/>
    <lineage>
        <taxon>Bacteria</taxon>
        <taxon>Pseudomonadati</taxon>
        <taxon>Bacteroidota</taxon>
        <taxon>Flavobacteriia</taxon>
        <taxon>Flavobacteriales</taxon>
        <taxon>Flavobacteriaceae</taxon>
        <taxon>Namhaeicola</taxon>
    </lineage>
</organism>
<evidence type="ECO:0000259" key="2">
    <source>
        <dbReference type="Pfam" id="PF13548"/>
    </source>
</evidence>
<comment type="caution">
    <text evidence="3">The sequence shown here is derived from an EMBL/GenBank/DDBJ whole genome shotgun (WGS) entry which is preliminary data.</text>
</comment>
<dbReference type="Proteomes" id="UP001597201">
    <property type="component" value="Unassembled WGS sequence"/>
</dbReference>
<accession>A0ABW3Y393</accession>
<keyword evidence="1" id="KW-1133">Transmembrane helix</keyword>
<keyword evidence="4" id="KW-1185">Reference proteome</keyword>
<sequence length="186" mass="19554">MEQLISVILGVSLASAVGFRIFIPFLVVSIAAHFGYFDLNENWEWIGGISSIITFAVATVVEVFAYFIPFVDNLLDTIAIPIAGIAGSAIMLSTIGEFDPLITYSLAILAGGGTAALVKSATSTSRLASSTVTAGLANPVVSATESGISSALSLSAVFVPLIAFILVVLVLFLMFKLYSKTKRVIR</sequence>
<dbReference type="EMBL" id="JBHTMY010000003">
    <property type="protein sequence ID" value="MFD1315920.1"/>
    <property type="molecule type" value="Genomic_DNA"/>
</dbReference>
<evidence type="ECO:0000313" key="4">
    <source>
        <dbReference type="Proteomes" id="UP001597201"/>
    </source>
</evidence>
<dbReference type="RefSeq" id="WP_377178553.1">
    <property type="nucleotide sequence ID" value="NZ_JBHTMY010000003.1"/>
</dbReference>
<keyword evidence="1" id="KW-0472">Membrane</keyword>
<feature type="domain" description="DUF4126" evidence="2">
    <location>
        <begin position="8"/>
        <end position="179"/>
    </location>
</feature>
<proteinExistence type="predicted"/>
<feature type="transmembrane region" description="Helical" evidence="1">
    <location>
        <begin position="74"/>
        <end position="95"/>
    </location>
</feature>